<accession>A0A5C6JJ17</accession>
<reference evidence="2" key="1">
    <citation type="journal article" date="2019" name="Microbiol. Resour. Announc.">
        <title>Draft Genomic Sequences of Streptomyces misionensis and Streptomyces albidoflavus, bacteria applied for phytopathogen biocontrol.</title>
        <authorList>
            <person name="Pylro V."/>
            <person name="Dias A."/>
            <person name="Andreote F."/>
            <person name="Varani A."/>
            <person name="Andreote C."/>
            <person name="Bernardo E."/>
            <person name="Martins T."/>
        </authorList>
    </citation>
    <scope>NUCLEOTIDE SEQUENCE [LARGE SCALE GENOMIC DNA]</scope>
    <source>
        <strain evidence="2">66</strain>
    </source>
</reference>
<dbReference type="AlphaFoldDB" id="A0A5C6JJ17"/>
<name>A0A5C6JJ17_9ACTN</name>
<evidence type="ECO:0000313" key="2">
    <source>
        <dbReference type="EMBL" id="TWV40416.1"/>
    </source>
</evidence>
<proteinExistence type="predicted"/>
<dbReference type="EMBL" id="VOGW01000128">
    <property type="protein sequence ID" value="TWV40416.1"/>
    <property type="molecule type" value="Genomic_DNA"/>
</dbReference>
<gene>
    <name evidence="2" type="ORF">FRZ03_22395</name>
</gene>
<comment type="caution">
    <text evidence="2">The sequence shown here is derived from an EMBL/GenBank/DDBJ whole genome shotgun (WGS) entry which is preliminary data.</text>
</comment>
<sequence>MWRRLGRDGEQTSTDALGDPDGHALYCAQEDRAGAEDEQRRATQREMEHPVRSRCGRRCTDERSGDRECGRVRRRLSGSAPTAAGPIRPPP</sequence>
<feature type="compositionally biased region" description="Basic and acidic residues" evidence="1">
    <location>
        <begin position="58"/>
        <end position="71"/>
    </location>
</feature>
<feature type="compositionally biased region" description="Basic and acidic residues" evidence="1">
    <location>
        <begin position="1"/>
        <end position="10"/>
    </location>
</feature>
<organism evidence="2 3">
    <name type="scientific">Streptomyces misionensis</name>
    <dbReference type="NCBI Taxonomy" id="67331"/>
    <lineage>
        <taxon>Bacteria</taxon>
        <taxon>Bacillati</taxon>
        <taxon>Actinomycetota</taxon>
        <taxon>Actinomycetes</taxon>
        <taxon>Kitasatosporales</taxon>
        <taxon>Streptomycetaceae</taxon>
        <taxon>Streptomyces</taxon>
    </lineage>
</organism>
<dbReference type="Proteomes" id="UP000320481">
    <property type="component" value="Unassembled WGS sequence"/>
</dbReference>
<protein>
    <submittedName>
        <fullName evidence="2">Uncharacterized protein</fullName>
    </submittedName>
</protein>
<evidence type="ECO:0000256" key="1">
    <source>
        <dbReference type="SAM" id="MobiDB-lite"/>
    </source>
</evidence>
<keyword evidence="3" id="KW-1185">Reference proteome</keyword>
<feature type="region of interest" description="Disordered" evidence="1">
    <location>
        <begin position="1"/>
        <end position="91"/>
    </location>
</feature>
<feature type="compositionally biased region" description="Basic and acidic residues" evidence="1">
    <location>
        <begin position="29"/>
        <end position="51"/>
    </location>
</feature>
<evidence type="ECO:0000313" key="3">
    <source>
        <dbReference type="Proteomes" id="UP000320481"/>
    </source>
</evidence>